<evidence type="ECO:0000256" key="1">
    <source>
        <dbReference type="ARBA" id="ARBA00004196"/>
    </source>
</evidence>
<evidence type="ECO:0000256" key="7">
    <source>
        <dbReference type="ARBA" id="ARBA00022737"/>
    </source>
</evidence>
<keyword evidence="7" id="KW-0677">Repeat</keyword>
<dbReference type="InterPro" id="IPR001611">
    <property type="entry name" value="Leu-rich_rpt"/>
</dbReference>
<dbReference type="Gene3D" id="2.60.40.4270">
    <property type="entry name" value="Listeria-Bacteroides repeat domain"/>
    <property type="match status" value="2"/>
</dbReference>
<dbReference type="SMART" id="SM00365">
    <property type="entry name" value="LRR_SD22"/>
    <property type="match status" value="4"/>
</dbReference>
<evidence type="ECO:0000259" key="10">
    <source>
        <dbReference type="Pfam" id="PF08191"/>
    </source>
</evidence>
<dbReference type="SUPFAM" id="SSF81296">
    <property type="entry name" value="E set domains"/>
    <property type="match status" value="1"/>
</dbReference>
<feature type="transmembrane region" description="Helical" evidence="9">
    <location>
        <begin position="459"/>
        <end position="477"/>
    </location>
</feature>
<dbReference type="InterPro" id="IPR024634">
    <property type="entry name" value="Internalin_N"/>
</dbReference>
<dbReference type="SUPFAM" id="SSF52058">
    <property type="entry name" value="L domain-like"/>
    <property type="match status" value="1"/>
</dbReference>
<dbReference type="GO" id="GO:0030313">
    <property type="term" value="C:cell envelope"/>
    <property type="evidence" value="ECO:0007669"/>
    <property type="project" value="UniProtKB-SubCell"/>
</dbReference>
<dbReference type="Gene3D" id="3.80.10.10">
    <property type="entry name" value="Ribonuclease Inhibitor"/>
    <property type="match status" value="1"/>
</dbReference>
<dbReference type="PANTHER" id="PTHR46652">
    <property type="entry name" value="LEUCINE-RICH REPEAT AND IQ DOMAIN-CONTAINING PROTEIN 1-RELATED"/>
    <property type="match status" value="1"/>
</dbReference>
<gene>
    <name evidence="12" type="ORF">HCB49_00155</name>
</gene>
<evidence type="ECO:0000313" key="12">
    <source>
        <dbReference type="EMBL" id="MBC2248417.1"/>
    </source>
</evidence>
<dbReference type="InterPro" id="IPR014756">
    <property type="entry name" value="Ig_E-set"/>
</dbReference>
<evidence type="ECO:0000256" key="2">
    <source>
        <dbReference type="ARBA" id="ARBA00004613"/>
    </source>
</evidence>
<dbReference type="InterPro" id="IPR050836">
    <property type="entry name" value="SDS22/Internalin_LRR"/>
</dbReference>
<dbReference type="Pfam" id="PF12354">
    <property type="entry name" value="Internalin_N"/>
    <property type="match status" value="1"/>
</dbReference>
<dbReference type="Gene3D" id="2.60.40.1220">
    <property type="match status" value="1"/>
</dbReference>
<dbReference type="Gene3D" id="1.10.8.390">
    <property type="entry name" value="Internalin N-terminal Cap domain-like"/>
    <property type="match status" value="1"/>
</dbReference>
<keyword evidence="9" id="KW-0472">Membrane</keyword>
<proteinExistence type="inferred from homology"/>
<dbReference type="NCBIfam" id="TIGR02543">
    <property type="entry name" value="List_Bact_rpt"/>
    <property type="match status" value="2"/>
</dbReference>
<evidence type="ECO:0000256" key="4">
    <source>
        <dbReference type="ARBA" id="ARBA00022525"/>
    </source>
</evidence>
<evidence type="ECO:0000256" key="3">
    <source>
        <dbReference type="ARBA" id="ARBA00009432"/>
    </source>
</evidence>
<feature type="compositionally biased region" description="Polar residues" evidence="8">
    <location>
        <begin position="439"/>
        <end position="455"/>
    </location>
</feature>
<feature type="region of interest" description="Disordered" evidence="8">
    <location>
        <begin position="422"/>
        <end position="455"/>
    </location>
</feature>
<dbReference type="InterPro" id="IPR032675">
    <property type="entry name" value="LRR_dom_sf"/>
</dbReference>
<keyword evidence="9" id="KW-0812">Transmembrane</keyword>
<dbReference type="InterPro" id="IPR013378">
    <property type="entry name" value="InlB-like_B-rpt"/>
</dbReference>
<dbReference type="RefSeq" id="WP_185603687.1">
    <property type="nucleotide sequence ID" value="NZ_JAARZC010000001.1"/>
</dbReference>
<protein>
    <submittedName>
        <fullName evidence="12">LPXTG cell wall anchor domain-containing protein</fullName>
    </submittedName>
</protein>
<dbReference type="NCBIfam" id="TIGR01167">
    <property type="entry name" value="LPXTG_anchor"/>
    <property type="match status" value="1"/>
</dbReference>
<dbReference type="Pfam" id="PF09479">
    <property type="entry name" value="Flg_new"/>
    <property type="match status" value="2"/>
</dbReference>
<evidence type="ECO:0000313" key="13">
    <source>
        <dbReference type="Proteomes" id="UP000559864"/>
    </source>
</evidence>
<organism evidence="12 13">
    <name type="scientific">Listeria cossartiae subsp. cayugensis</name>
    <dbReference type="NCBI Taxonomy" id="2713505"/>
    <lineage>
        <taxon>Bacteria</taxon>
        <taxon>Bacillati</taxon>
        <taxon>Bacillota</taxon>
        <taxon>Bacilli</taxon>
        <taxon>Bacillales</taxon>
        <taxon>Listeriaceae</taxon>
        <taxon>Listeria</taxon>
        <taxon>Listeria cossartiae</taxon>
    </lineage>
</organism>
<evidence type="ECO:0000256" key="6">
    <source>
        <dbReference type="ARBA" id="ARBA00022729"/>
    </source>
</evidence>
<feature type="compositionally biased region" description="Basic and acidic residues" evidence="8">
    <location>
        <begin position="429"/>
        <end position="438"/>
    </location>
</feature>
<dbReference type="InterPro" id="IPR012569">
    <property type="entry name" value="Inl_IR"/>
</dbReference>
<evidence type="ECO:0000256" key="9">
    <source>
        <dbReference type="SAM" id="Phobius"/>
    </source>
</evidence>
<dbReference type="GO" id="GO:0005576">
    <property type="term" value="C:extracellular region"/>
    <property type="evidence" value="ECO:0007669"/>
    <property type="project" value="UniProtKB-SubCell"/>
</dbReference>
<keyword evidence="9" id="KW-1133">Transmembrane helix</keyword>
<evidence type="ECO:0000256" key="5">
    <source>
        <dbReference type="ARBA" id="ARBA00022614"/>
    </source>
</evidence>
<dbReference type="Pfam" id="PF12799">
    <property type="entry name" value="LRR_4"/>
    <property type="match status" value="1"/>
</dbReference>
<reference evidence="12 13" key="1">
    <citation type="submission" date="2020-03" db="EMBL/GenBank/DDBJ databases">
        <title>Soil Listeria distribution.</title>
        <authorList>
            <person name="Liao J."/>
            <person name="Wiedmann M."/>
        </authorList>
    </citation>
    <scope>NUCLEOTIDE SEQUENCE [LARGE SCALE GENOMIC DNA]</scope>
    <source>
        <strain evidence="12 13">FSL L7-0123</strain>
    </source>
</reference>
<accession>A0A7X1DAC3</accession>
<dbReference type="PROSITE" id="PS51450">
    <property type="entry name" value="LRR"/>
    <property type="match status" value="4"/>
</dbReference>
<feature type="domain" description="Internalin N-terminal" evidence="11">
    <location>
        <begin position="33"/>
        <end position="76"/>
    </location>
</feature>
<dbReference type="EMBL" id="JAARZC010000001">
    <property type="protein sequence ID" value="MBC2248417.1"/>
    <property type="molecule type" value="Genomic_DNA"/>
</dbReference>
<name>A0A7X1DAC3_9LIST</name>
<dbReference type="Proteomes" id="UP000559864">
    <property type="component" value="Unassembled WGS sequence"/>
</dbReference>
<dbReference type="InterPro" id="IPR014755">
    <property type="entry name" value="Cu-Rt/internalin_Ig-like"/>
</dbReference>
<dbReference type="Pfam" id="PF08191">
    <property type="entry name" value="LRR_adjacent"/>
    <property type="match status" value="1"/>
</dbReference>
<dbReference type="InterPro" id="IPR025875">
    <property type="entry name" value="Leu-rich_rpt_4"/>
</dbReference>
<keyword evidence="5" id="KW-0433">Leucine-rich repeat</keyword>
<feature type="domain" description="Internalin Ig-like inter-repeat region" evidence="10">
    <location>
        <begin position="220"/>
        <end position="277"/>
    </location>
</feature>
<dbReference type="AlphaFoldDB" id="A0A7X1DAC3"/>
<evidence type="ECO:0000256" key="8">
    <source>
        <dbReference type="SAM" id="MobiDB-lite"/>
    </source>
</evidence>
<keyword evidence="4" id="KW-0964">Secreted</keyword>
<evidence type="ECO:0000259" key="11">
    <source>
        <dbReference type="Pfam" id="PF12354"/>
    </source>
</evidence>
<dbReference type="InterPro" id="IPR042229">
    <property type="entry name" value="Listeria/Bacterioides_rpt_sf"/>
</dbReference>
<sequence>MKRRKSSLLRIMYVVTAILGISLWVNMSQGLEVQAESIAEPTPINKIFTDPALADEVKAELGKTSVADEVTQTELNQITKLEADGKGISSIEGIQYLTNLNMLGLTDNQITNLVPLAHLENLESLYLGDNKISDVASLSGLTQLTFLQLSINQIKDVTPLAKLTNLNYLDLRENQISDASPLGNMMELTTLKIDKQQITVAPVLYQSNLVAPDMLKNVFGEVVPPTTISNNGTFASSNITWNLDSYTGEVSYNFNQTVTLGAKGKVTFAGTVVQPITEAYVTTFDINGATTTENTAVNTLITEPAAPTEQGYTFDGWYDAKTGGNEWDFAADKMPAENMTLYAHFTRNSYTANFDIDGKTTSQTVNYQALLQEPTTPTKEGYTFTGWYDAKTGGNKWDFATGKMPAENMTLYARFTKDPSSDTITITPGKDDKGDKDGTTITANQGENTKLPKTSGNSSMIPVLVGTLFLGSAVVLLRKNTSNL</sequence>
<keyword evidence="6" id="KW-0732">Signal</keyword>
<comment type="subcellular location">
    <subcellularLocation>
        <location evidence="1">Cell envelope</location>
    </subcellularLocation>
    <subcellularLocation>
        <location evidence="2">Secreted</location>
    </subcellularLocation>
</comment>
<comment type="caution">
    <text evidence="12">The sequence shown here is derived from an EMBL/GenBank/DDBJ whole genome shotgun (WGS) entry which is preliminary data.</text>
</comment>
<dbReference type="PANTHER" id="PTHR46652:SF3">
    <property type="entry name" value="LEUCINE-RICH REPEAT-CONTAINING PROTEIN 9"/>
    <property type="match status" value="1"/>
</dbReference>
<comment type="similarity">
    <text evidence="3">Belongs to the internalin family.</text>
</comment>